<dbReference type="Proteomes" id="UP000004828">
    <property type="component" value="Unassembled WGS sequence"/>
</dbReference>
<evidence type="ECO:0000313" key="2">
    <source>
        <dbReference type="EMBL" id="EEU98872.1"/>
    </source>
</evidence>
<accession>C7GH38</accession>
<gene>
    <name evidence="2" type="ORF">ROSINTL182_09259</name>
</gene>
<proteinExistence type="predicted"/>
<protein>
    <recommendedName>
        <fullName evidence="1">DUF6870 domain-containing protein</fullName>
    </recommendedName>
</protein>
<reference evidence="2 3" key="1">
    <citation type="submission" date="2009-08" db="EMBL/GenBank/DDBJ databases">
        <authorList>
            <person name="Weinstock G."/>
            <person name="Sodergren E."/>
            <person name="Clifton S."/>
            <person name="Fulton L."/>
            <person name="Fulton B."/>
            <person name="Courtney L."/>
            <person name="Fronick C."/>
            <person name="Harrison M."/>
            <person name="Strong C."/>
            <person name="Farmer C."/>
            <person name="Delahaunty K."/>
            <person name="Markovic C."/>
            <person name="Hall O."/>
            <person name="Minx P."/>
            <person name="Tomlinson C."/>
            <person name="Mitreva M."/>
            <person name="Nelson J."/>
            <person name="Hou S."/>
            <person name="Wollam A."/>
            <person name="Pepin K.H."/>
            <person name="Johnson M."/>
            <person name="Bhonagiri V."/>
            <person name="Nash W.E."/>
            <person name="Warren W."/>
            <person name="Chinwalla A."/>
            <person name="Mardis E.R."/>
            <person name="Wilson R.K."/>
        </authorList>
    </citation>
    <scope>NUCLEOTIDE SEQUENCE [LARGE SCALE GENOMIC DNA]</scope>
    <source>
        <strain evidence="2 3">L1-82</strain>
    </source>
</reference>
<dbReference type="Pfam" id="PF21757">
    <property type="entry name" value="DUF6870"/>
    <property type="match status" value="1"/>
</dbReference>
<sequence length="93" mass="10658">MAFLLKGGIDFMTAEEYRALLDTDFSDVKINEMPDMASYHADLNDTIEKRQQKFIRKVGNPYMMRVGKMKVKVSFANNGVSIEEAFKNMLLTV</sequence>
<organism evidence="2 3">
    <name type="scientific">Roseburia intestinalis L1-82</name>
    <dbReference type="NCBI Taxonomy" id="536231"/>
    <lineage>
        <taxon>Bacteria</taxon>
        <taxon>Bacillati</taxon>
        <taxon>Bacillota</taxon>
        <taxon>Clostridia</taxon>
        <taxon>Lachnospirales</taxon>
        <taxon>Lachnospiraceae</taxon>
        <taxon>Roseburia</taxon>
    </lineage>
</organism>
<dbReference type="AlphaFoldDB" id="C7GH38"/>
<name>C7GH38_9FIRM</name>
<dbReference type="HOGENOM" id="CLU_173863_1_1_9"/>
<comment type="caution">
    <text evidence="2">The sequence shown here is derived from an EMBL/GenBank/DDBJ whole genome shotgun (WGS) entry which is preliminary data.</text>
</comment>
<evidence type="ECO:0000313" key="3">
    <source>
        <dbReference type="Proteomes" id="UP000004828"/>
    </source>
</evidence>
<dbReference type="InterPro" id="IPR049222">
    <property type="entry name" value="DUF6870"/>
</dbReference>
<feature type="domain" description="DUF6870" evidence="1">
    <location>
        <begin position="22"/>
        <end position="90"/>
    </location>
</feature>
<dbReference type="EMBL" id="ABYJ02000264">
    <property type="protein sequence ID" value="EEU98872.1"/>
    <property type="molecule type" value="Genomic_DNA"/>
</dbReference>
<evidence type="ECO:0000259" key="1">
    <source>
        <dbReference type="Pfam" id="PF21757"/>
    </source>
</evidence>